<feature type="coiled-coil region" evidence="1">
    <location>
        <begin position="73"/>
        <end position="102"/>
    </location>
</feature>
<dbReference type="Proteomes" id="UP001627154">
    <property type="component" value="Unassembled WGS sequence"/>
</dbReference>
<accession>A0ABD2WAD2</accession>
<evidence type="ECO:0000256" key="2">
    <source>
        <dbReference type="SAM" id="MobiDB-lite"/>
    </source>
</evidence>
<reference evidence="4 5" key="1">
    <citation type="journal article" date="2024" name="bioRxiv">
        <title>A reference genome for Trichogramma kaykai: A tiny desert-dwelling parasitoid wasp with competing sex-ratio distorters.</title>
        <authorList>
            <person name="Culotta J."/>
            <person name="Lindsey A.R."/>
        </authorList>
    </citation>
    <scope>NUCLEOTIDE SEQUENCE [LARGE SCALE GENOMIC DNA]</scope>
    <source>
        <strain evidence="4 5">KSX58</strain>
    </source>
</reference>
<feature type="compositionally biased region" description="Low complexity" evidence="2">
    <location>
        <begin position="113"/>
        <end position="131"/>
    </location>
</feature>
<sequence length="283" mass="30330">MGSQNFIEISQVLLSAVLGCAMARPQVLQLAPLSQLETSASALAAASASSSQPQLSLLQLLQRAPLSADGRVLDTLEVRLAKAEHEAAHQRARANLVNARALGLASPLTSSSVSAQSSASASSSRTPSPLTVNTLENDLVRAALGLERREPLRLTNESAQRVPLDLLVEDDLIRLINDQPLSKGASNSQVQSQTQQQQQQQQQRVADASSLLDATRLAQRIASLTPLGVSGTSRAQIVESIARQQQQQEQAQRQTQIILTRDAQLEPRTPLRLVNTVDGLVLV</sequence>
<dbReference type="AlphaFoldDB" id="A0ABD2WAD2"/>
<evidence type="ECO:0000313" key="4">
    <source>
        <dbReference type="EMBL" id="KAL3390035.1"/>
    </source>
</evidence>
<evidence type="ECO:0000256" key="3">
    <source>
        <dbReference type="SAM" id="SignalP"/>
    </source>
</evidence>
<protein>
    <recommendedName>
        <fullName evidence="6">Corticotropin-releasing factor domain-containing protein</fullName>
    </recommendedName>
</protein>
<feature type="chain" id="PRO_5044859631" description="Corticotropin-releasing factor domain-containing protein" evidence="3">
    <location>
        <begin position="24"/>
        <end position="283"/>
    </location>
</feature>
<feature type="region of interest" description="Disordered" evidence="2">
    <location>
        <begin position="183"/>
        <end position="207"/>
    </location>
</feature>
<evidence type="ECO:0008006" key="6">
    <source>
        <dbReference type="Google" id="ProtNLM"/>
    </source>
</evidence>
<keyword evidence="5" id="KW-1185">Reference proteome</keyword>
<feature type="compositionally biased region" description="Low complexity" evidence="2">
    <location>
        <begin position="189"/>
        <end position="203"/>
    </location>
</feature>
<organism evidence="4 5">
    <name type="scientific">Trichogramma kaykai</name>
    <dbReference type="NCBI Taxonomy" id="54128"/>
    <lineage>
        <taxon>Eukaryota</taxon>
        <taxon>Metazoa</taxon>
        <taxon>Ecdysozoa</taxon>
        <taxon>Arthropoda</taxon>
        <taxon>Hexapoda</taxon>
        <taxon>Insecta</taxon>
        <taxon>Pterygota</taxon>
        <taxon>Neoptera</taxon>
        <taxon>Endopterygota</taxon>
        <taxon>Hymenoptera</taxon>
        <taxon>Apocrita</taxon>
        <taxon>Proctotrupomorpha</taxon>
        <taxon>Chalcidoidea</taxon>
        <taxon>Trichogrammatidae</taxon>
        <taxon>Trichogramma</taxon>
    </lineage>
</organism>
<feature type="signal peptide" evidence="3">
    <location>
        <begin position="1"/>
        <end position="23"/>
    </location>
</feature>
<dbReference type="EMBL" id="JBJJXI010000121">
    <property type="protein sequence ID" value="KAL3390035.1"/>
    <property type="molecule type" value="Genomic_DNA"/>
</dbReference>
<gene>
    <name evidence="4" type="ORF">TKK_014863</name>
</gene>
<comment type="caution">
    <text evidence="4">The sequence shown here is derived from an EMBL/GenBank/DDBJ whole genome shotgun (WGS) entry which is preliminary data.</text>
</comment>
<evidence type="ECO:0000256" key="1">
    <source>
        <dbReference type="SAM" id="Coils"/>
    </source>
</evidence>
<evidence type="ECO:0000313" key="5">
    <source>
        <dbReference type="Proteomes" id="UP001627154"/>
    </source>
</evidence>
<feature type="region of interest" description="Disordered" evidence="2">
    <location>
        <begin position="113"/>
        <end position="133"/>
    </location>
</feature>
<keyword evidence="3" id="KW-0732">Signal</keyword>
<keyword evidence="1" id="KW-0175">Coiled coil</keyword>
<proteinExistence type="predicted"/>
<name>A0ABD2WAD2_9HYME</name>